<name>A0ABU1X5S8_SPHXE</name>
<dbReference type="Proteomes" id="UP001267638">
    <property type="component" value="Unassembled WGS sequence"/>
</dbReference>
<protein>
    <recommendedName>
        <fullName evidence="1">PDZ domain-containing protein</fullName>
    </recommendedName>
</protein>
<dbReference type="InterPro" id="IPR011050">
    <property type="entry name" value="Pectin_lyase_fold/virulence"/>
</dbReference>
<dbReference type="Gene3D" id="2.160.20.10">
    <property type="entry name" value="Single-stranded right-handed beta-helix, Pectin lyase-like"/>
    <property type="match status" value="1"/>
</dbReference>
<dbReference type="InterPro" id="IPR001478">
    <property type="entry name" value="PDZ"/>
</dbReference>
<reference evidence="2 3" key="1">
    <citation type="submission" date="2023-07" db="EMBL/GenBank/DDBJ databases">
        <title>Sorghum-associated microbial communities from plants grown in Nebraska, USA.</title>
        <authorList>
            <person name="Schachtman D."/>
        </authorList>
    </citation>
    <scope>NUCLEOTIDE SEQUENCE [LARGE SCALE GENOMIC DNA]</scope>
    <source>
        <strain evidence="2 3">4256</strain>
    </source>
</reference>
<dbReference type="InterPro" id="IPR012334">
    <property type="entry name" value="Pectin_lyas_fold"/>
</dbReference>
<organism evidence="2 3">
    <name type="scientific">Sphingobium xenophagum</name>
    <dbReference type="NCBI Taxonomy" id="121428"/>
    <lineage>
        <taxon>Bacteria</taxon>
        <taxon>Pseudomonadati</taxon>
        <taxon>Pseudomonadota</taxon>
        <taxon>Alphaproteobacteria</taxon>
        <taxon>Sphingomonadales</taxon>
        <taxon>Sphingomonadaceae</taxon>
        <taxon>Sphingobium</taxon>
    </lineage>
</organism>
<keyword evidence="3" id="KW-1185">Reference proteome</keyword>
<dbReference type="RefSeq" id="WP_310227468.1">
    <property type="nucleotide sequence ID" value="NZ_JAVDWV010000023.1"/>
</dbReference>
<dbReference type="Gene3D" id="2.30.42.10">
    <property type="match status" value="1"/>
</dbReference>
<evidence type="ECO:0000313" key="2">
    <source>
        <dbReference type="EMBL" id="MDR7156928.1"/>
    </source>
</evidence>
<dbReference type="InterPro" id="IPR036034">
    <property type="entry name" value="PDZ_sf"/>
</dbReference>
<dbReference type="PROSITE" id="PS50106">
    <property type="entry name" value="PDZ"/>
    <property type="match status" value="1"/>
</dbReference>
<dbReference type="EMBL" id="JAVDWV010000023">
    <property type="protein sequence ID" value="MDR7156928.1"/>
    <property type="molecule type" value="Genomic_DNA"/>
</dbReference>
<gene>
    <name evidence="2" type="ORF">J2W40_003774</name>
</gene>
<comment type="caution">
    <text evidence="2">The sequence shown here is derived from an EMBL/GenBank/DDBJ whole genome shotgun (WGS) entry which is preliminary data.</text>
</comment>
<evidence type="ECO:0000259" key="1">
    <source>
        <dbReference type="PROSITE" id="PS50106"/>
    </source>
</evidence>
<dbReference type="SUPFAM" id="SSF51126">
    <property type="entry name" value="Pectin lyase-like"/>
    <property type="match status" value="1"/>
</dbReference>
<dbReference type="SUPFAM" id="SSF50156">
    <property type="entry name" value="PDZ domain-like"/>
    <property type="match status" value="1"/>
</dbReference>
<evidence type="ECO:0000313" key="3">
    <source>
        <dbReference type="Proteomes" id="UP001267638"/>
    </source>
</evidence>
<dbReference type="Pfam" id="PF00595">
    <property type="entry name" value="PDZ"/>
    <property type="match status" value="1"/>
</dbReference>
<proteinExistence type="predicted"/>
<dbReference type="PANTHER" id="PTHR36453">
    <property type="entry name" value="SECRETED PROTEIN-RELATED"/>
    <property type="match status" value="1"/>
</dbReference>
<sequence length="746" mass="80981">MTRALADARQGRVRTIRLSTGRYTLAAPLVIDAALSGTPDAPFTIEAAASARVELSGARALPKLSWQRQPDGVWRAALKTAPFARLWLGDKAQILARYPNYDPAKLPFGGVAADATSPERVARWSNPAGGMLHALHGSRWGDVHVPILGKGPDGTLLYGPALGNNRAAPPSVNERFVENIREELDAPGEWFYDSAAGYLYYKPVGDAAPPANGFRAGTSEELIRVVGRPGAPVHDVRVSGLAFRATEPTYLKTNEPLLRSDWMFHRGGAVLIADAERVTVEGGDFQDLGGNAIVVSGHARQIALRRNLIAHIGASAIAFVGLPTAVRSPLFEYNESNPLDKIDRTPGPKTDDYPADSIVQDNLIHDIGMIEKQSAGVTIAMSARISVDHNSIYRVPRSGINVGDGTWGGHQITNNDVFDTVRESGDHGAFNSWGRDRFWHPDRAEMDRRTTAERDLVKLDAGETIVLRHNRFHCDHGWDIDLDDGSSNYLIEDNLMLTGGLKFREGFDRIARNNIILNNTFHPHVWFANSQDIFTRNIVMAAYQPILMKSWGKMVDYNLFITPADLKLAQANGTDSHSIAGDPKFVAPARGDYSVAADSPALKIGFRNFRTDDFGVRDPLLRALAEQPKLPDPVLAPKADQRETPRTIAGMSVKSIETLGEQSAAGLPDRTGVLVLSVEPGGAAAAAGLKSGDVIRAIVGSPEAPGQDVQTAAAFITAAQGRRWQGTIVVEGFRNQRAQRFTLSLH</sequence>
<dbReference type="PANTHER" id="PTHR36453:SF1">
    <property type="entry name" value="RIGHT HANDED BETA HELIX DOMAIN-CONTAINING PROTEIN"/>
    <property type="match status" value="1"/>
</dbReference>
<feature type="domain" description="PDZ" evidence="1">
    <location>
        <begin position="633"/>
        <end position="719"/>
    </location>
</feature>
<accession>A0ABU1X5S8</accession>